<dbReference type="STRING" id="333140.AWW68_07370"/>
<gene>
    <name evidence="4" type="ORF">AWW68_07370</name>
</gene>
<dbReference type="EMBL" id="LRPC01000012">
    <property type="protein sequence ID" value="KYG76151.1"/>
    <property type="molecule type" value="Genomic_DNA"/>
</dbReference>
<keyword evidence="1" id="KW-0285">Flavoprotein</keyword>
<evidence type="ECO:0000313" key="4">
    <source>
        <dbReference type="EMBL" id="KYG76151.1"/>
    </source>
</evidence>
<keyword evidence="5" id="KW-1185">Reference proteome</keyword>
<dbReference type="GO" id="GO:0016491">
    <property type="term" value="F:oxidoreductase activity"/>
    <property type="evidence" value="ECO:0007669"/>
    <property type="project" value="UniProtKB-KW"/>
</dbReference>
<dbReference type="PRINTS" id="PR00368">
    <property type="entry name" value="FADPNR"/>
</dbReference>
<feature type="domain" description="FAD/NAD(P)-binding" evidence="3">
    <location>
        <begin position="4"/>
        <end position="281"/>
    </location>
</feature>
<evidence type="ECO:0000259" key="3">
    <source>
        <dbReference type="Pfam" id="PF07992"/>
    </source>
</evidence>
<dbReference type="RefSeq" id="WP_068220769.1">
    <property type="nucleotide sequence ID" value="NZ_CP139724.1"/>
</dbReference>
<comment type="caution">
    <text evidence="4">The sequence shown here is derived from an EMBL/GenBank/DDBJ whole genome shotgun (WGS) entry which is preliminary data.</text>
</comment>
<accession>A0A150XBQ4</accession>
<dbReference type="Proteomes" id="UP000075606">
    <property type="component" value="Unassembled WGS sequence"/>
</dbReference>
<dbReference type="PRINTS" id="PR00469">
    <property type="entry name" value="PNDRDTASEII"/>
</dbReference>
<protein>
    <submittedName>
        <fullName evidence="4">Pyridine nucleotide-disulfide oxidoreductase</fullName>
    </submittedName>
</protein>
<dbReference type="SUPFAM" id="SSF51905">
    <property type="entry name" value="FAD/NAD(P)-binding domain"/>
    <property type="match status" value="1"/>
</dbReference>
<dbReference type="AlphaFoldDB" id="A0A150XBQ4"/>
<dbReference type="InterPro" id="IPR036188">
    <property type="entry name" value="FAD/NAD-bd_sf"/>
</dbReference>
<dbReference type="PANTHER" id="PTHR48105">
    <property type="entry name" value="THIOREDOXIN REDUCTASE 1-RELATED-RELATED"/>
    <property type="match status" value="1"/>
</dbReference>
<proteinExistence type="predicted"/>
<dbReference type="OrthoDB" id="9806179at2"/>
<name>A0A150XBQ4_9BACT</name>
<dbReference type="InterPro" id="IPR023753">
    <property type="entry name" value="FAD/NAD-binding_dom"/>
</dbReference>
<evidence type="ECO:0000256" key="2">
    <source>
        <dbReference type="ARBA" id="ARBA00023002"/>
    </source>
</evidence>
<organism evidence="4 5">
    <name type="scientific">Roseivirga spongicola</name>
    <dbReference type="NCBI Taxonomy" id="333140"/>
    <lineage>
        <taxon>Bacteria</taxon>
        <taxon>Pseudomonadati</taxon>
        <taxon>Bacteroidota</taxon>
        <taxon>Cytophagia</taxon>
        <taxon>Cytophagales</taxon>
        <taxon>Roseivirgaceae</taxon>
        <taxon>Roseivirga</taxon>
    </lineage>
</organism>
<sequence>MKNYEVIIIGGSYAGLSAALTLGRSLRKTLVIDAGQPCNRFTPHSQNFLTHDGRKPSEISAIAKEQVQQYKTVEFLDGMALSVDKTPEGFTVETDQGSFSSKRLVLAAGIKDILPDIPGVAECWGKSVIHCPYCHGYEFHGQPTGILANGEKAFHYAQLISNLTKELTIFSNGKLDLPVEQLEAINRNNINIIETEIQSVVHENGQISKIILRDGSSHTISALYHGPEFELNTNIAQSLGCEIGEHGLIEVDPKQMTTVPGVYACGDASNMRAVSIAVSSGTVVGSVINFDLIQEGF</sequence>
<evidence type="ECO:0000256" key="1">
    <source>
        <dbReference type="ARBA" id="ARBA00022630"/>
    </source>
</evidence>
<dbReference type="Pfam" id="PF07992">
    <property type="entry name" value="Pyr_redox_2"/>
    <property type="match status" value="1"/>
</dbReference>
<reference evidence="4 5" key="1">
    <citation type="submission" date="2016-01" db="EMBL/GenBank/DDBJ databases">
        <title>Genome sequencing of Roseivirga spongicola UST030701-084.</title>
        <authorList>
            <person name="Selvaratnam C."/>
            <person name="Thevarajoo S."/>
            <person name="Goh K.M."/>
            <person name="Ee R."/>
            <person name="Chan K.-G."/>
            <person name="Chong C.S."/>
        </authorList>
    </citation>
    <scope>NUCLEOTIDE SEQUENCE [LARGE SCALE GENOMIC DNA]</scope>
    <source>
        <strain evidence="4 5">UST030701-084</strain>
    </source>
</reference>
<dbReference type="Gene3D" id="3.50.50.60">
    <property type="entry name" value="FAD/NAD(P)-binding domain"/>
    <property type="match status" value="2"/>
</dbReference>
<dbReference type="InterPro" id="IPR050097">
    <property type="entry name" value="Ferredoxin-NADP_redctase_2"/>
</dbReference>
<evidence type="ECO:0000313" key="5">
    <source>
        <dbReference type="Proteomes" id="UP000075606"/>
    </source>
</evidence>
<keyword evidence="2" id="KW-0560">Oxidoreductase</keyword>